<dbReference type="PANTHER" id="PTHR30308:SF2">
    <property type="entry name" value="SSRA-BINDING PROTEIN"/>
    <property type="match status" value="1"/>
</dbReference>
<evidence type="ECO:0000256" key="1">
    <source>
        <dbReference type="ARBA" id="ARBA00022490"/>
    </source>
</evidence>
<reference evidence="3 4" key="1">
    <citation type="journal article" date="2015" name="Nature">
        <title>rRNA introns, odd ribosomes, and small enigmatic genomes across a large radiation of phyla.</title>
        <authorList>
            <person name="Brown C.T."/>
            <person name="Hug L.A."/>
            <person name="Thomas B.C."/>
            <person name="Sharon I."/>
            <person name="Castelle C.J."/>
            <person name="Singh A."/>
            <person name="Wilkins M.J."/>
            <person name="Williams K.H."/>
            <person name="Banfield J.F."/>
        </authorList>
    </citation>
    <scope>NUCLEOTIDE SEQUENCE [LARGE SCALE GENOMIC DNA]</scope>
</reference>
<dbReference type="InterPro" id="IPR023620">
    <property type="entry name" value="SmpB"/>
</dbReference>
<evidence type="ECO:0008006" key="5">
    <source>
        <dbReference type="Google" id="ProtNLM"/>
    </source>
</evidence>
<sequence>MIQWGYPMPELSSNKRARFDYEILKEYEAGIELFGFEVKSIKDHRMSIAGAFVVLRGGEAGAPSAQVRNSRTHRKIGTKRFDNRTDSRIY</sequence>
<dbReference type="SUPFAM" id="SSF74982">
    <property type="entry name" value="Small protein B (SmpB)"/>
    <property type="match status" value="1"/>
</dbReference>
<dbReference type="InterPro" id="IPR000037">
    <property type="entry name" value="SsrA-bd_prot"/>
</dbReference>
<dbReference type="PANTHER" id="PTHR30308">
    <property type="entry name" value="TMRNA-BINDING COMPONENT OF TRANS-TRANSLATION TAGGING COMPLEX"/>
    <property type="match status" value="1"/>
</dbReference>
<dbReference type="AlphaFoldDB" id="A0A0G1ZNA7"/>
<dbReference type="Proteomes" id="UP000034201">
    <property type="component" value="Unassembled WGS sequence"/>
</dbReference>
<gene>
    <name evidence="3" type="ORF">UY61_C0019G0012</name>
</gene>
<comment type="caution">
    <text evidence="3">The sequence shown here is derived from an EMBL/GenBank/DDBJ whole genome shotgun (WGS) entry which is preliminary data.</text>
</comment>
<dbReference type="InterPro" id="IPR020081">
    <property type="entry name" value="SsrA-bd_prot_CS"/>
</dbReference>
<dbReference type="Pfam" id="PF01668">
    <property type="entry name" value="SmpB"/>
    <property type="match status" value="1"/>
</dbReference>
<proteinExistence type="predicted"/>
<dbReference type="EMBL" id="LCQQ01000019">
    <property type="protein sequence ID" value="KKW20924.1"/>
    <property type="molecule type" value="Genomic_DNA"/>
</dbReference>
<name>A0A0G1ZNA7_9BACT</name>
<evidence type="ECO:0000313" key="4">
    <source>
        <dbReference type="Proteomes" id="UP000034201"/>
    </source>
</evidence>
<evidence type="ECO:0000256" key="2">
    <source>
        <dbReference type="ARBA" id="ARBA00022884"/>
    </source>
</evidence>
<accession>A0A0G1ZNA7</accession>
<dbReference type="GO" id="GO:0070930">
    <property type="term" value="P:trans-translation-dependent protein tagging"/>
    <property type="evidence" value="ECO:0007669"/>
    <property type="project" value="TreeGrafter"/>
</dbReference>
<dbReference type="PROSITE" id="PS01317">
    <property type="entry name" value="SSRP"/>
    <property type="match status" value="1"/>
</dbReference>
<keyword evidence="1" id="KW-0963">Cytoplasm</keyword>
<evidence type="ECO:0000313" key="3">
    <source>
        <dbReference type="EMBL" id="KKW20924.1"/>
    </source>
</evidence>
<dbReference type="GO" id="GO:0005829">
    <property type="term" value="C:cytosol"/>
    <property type="evidence" value="ECO:0007669"/>
    <property type="project" value="TreeGrafter"/>
</dbReference>
<protein>
    <recommendedName>
        <fullName evidence="5">SsrA-binding protein</fullName>
    </recommendedName>
</protein>
<keyword evidence="2" id="KW-0694">RNA-binding</keyword>
<dbReference type="GO" id="GO:0003723">
    <property type="term" value="F:RNA binding"/>
    <property type="evidence" value="ECO:0007669"/>
    <property type="project" value="UniProtKB-KW"/>
</dbReference>
<dbReference type="Gene3D" id="2.40.280.10">
    <property type="match status" value="1"/>
</dbReference>
<organism evidence="3 4">
    <name type="scientific">Candidatus Adlerbacteria bacterium GW2011_GWC1_50_9</name>
    <dbReference type="NCBI Taxonomy" id="1618608"/>
    <lineage>
        <taxon>Bacteria</taxon>
        <taxon>Candidatus Adleribacteriota</taxon>
    </lineage>
</organism>